<evidence type="ECO:0000256" key="7">
    <source>
        <dbReference type="ARBA" id="ARBA00047899"/>
    </source>
</evidence>
<proteinExistence type="predicted"/>
<feature type="domain" description="Protein kinase" evidence="9">
    <location>
        <begin position="1"/>
        <end position="109"/>
    </location>
</feature>
<keyword evidence="4" id="KW-0547">Nucleotide-binding</keyword>
<name>A0A453EL89_AEGTS</name>
<reference evidence="11" key="2">
    <citation type="journal article" date="2017" name="Nat. Plants">
        <title>The Aegilops tauschii genome reveals multiple impacts of transposons.</title>
        <authorList>
            <person name="Zhao G."/>
            <person name="Zou C."/>
            <person name="Li K."/>
            <person name="Wang K."/>
            <person name="Li T."/>
            <person name="Gao L."/>
            <person name="Zhang X."/>
            <person name="Wang H."/>
            <person name="Yang Z."/>
            <person name="Liu X."/>
            <person name="Jiang W."/>
            <person name="Mao L."/>
            <person name="Kong X."/>
            <person name="Jiao Y."/>
            <person name="Jia J."/>
        </authorList>
    </citation>
    <scope>NUCLEOTIDE SEQUENCE [LARGE SCALE GENOMIC DNA]</scope>
    <source>
        <strain evidence="11">cv. AL8/78</strain>
    </source>
</reference>
<dbReference type="GO" id="GO:0005524">
    <property type="term" value="F:ATP binding"/>
    <property type="evidence" value="ECO:0007669"/>
    <property type="project" value="UniProtKB-KW"/>
</dbReference>
<keyword evidence="2" id="KW-0723">Serine/threonine-protein kinase</keyword>
<dbReference type="Proteomes" id="UP000015105">
    <property type="component" value="Chromosome 3D"/>
</dbReference>
<dbReference type="FunFam" id="1.10.510.10:FF:001023">
    <property type="entry name" value="Os07g0541700 protein"/>
    <property type="match status" value="1"/>
</dbReference>
<keyword evidence="5" id="KW-0418">Kinase</keyword>
<dbReference type="InterPro" id="IPR000719">
    <property type="entry name" value="Prot_kinase_dom"/>
</dbReference>
<reference evidence="10" key="4">
    <citation type="submission" date="2019-03" db="UniProtKB">
        <authorList>
            <consortium name="EnsemblPlants"/>
        </authorList>
    </citation>
    <scope>IDENTIFICATION</scope>
</reference>
<keyword evidence="11" id="KW-1185">Reference proteome</keyword>
<reference evidence="10" key="3">
    <citation type="journal article" date="2017" name="Nature">
        <title>Genome sequence of the progenitor of the wheat D genome Aegilops tauschii.</title>
        <authorList>
            <person name="Luo M.C."/>
            <person name="Gu Y.Q."/>
            <person name="Puiu D."/>
            <person name="Wang H."/>
            <person name="Twardziok S.O."/>
            <person name="Deal K.R."/>
            <person name="Huo N."/>
            <person name="Zhu T."/>
            <person name="Wang L."/>
            <person name="Wang Y."/>
            <person name="McGuire P.E."/>
            <person name="Liu S."/>
            <person name="Long H."/>
            <person name="Ramasamy R.K."/>
            <person name="Rodriguez J.C."/>
            <person name="Van S.L."/>
            <person name="Yuan L."/>
            <person name="Wang Z."/>
            <person name="Xia Z."/>
            <person name="Xiao L."/>
            <person name="Anderson O.D."/>
            <person name="Ouyang S."/>
            <person name="Liang Y."/>
            <person name="Zimin A.V."/>
            <person name="Pertea G."/>
            <person name="Qi P."/>
            <person name="Bennetzen J.L."/>
            <person name="Dai X."/>
            <person name="Dawson M.W."/>
            <person name="Muller H.G."/>
            <person name="Kugler K."/>
            <person name="Rivarola-Duarte L."/>
            <person name="Spannagl M."/>
            <person name="Mayer K.F.X."/>
            <person name="Lu F.H."/>
            <person name="Bevan M.W."/>
            <person name="Leroy P."/>
            <person name="Li P."/>
            <person name="You F.M."/>
            <person name="Sun Q."/>
            <person name="Liu Z."/>
            <person name="Lyons E."/>
            <person name="Wicker T."/>
            <person name="Salzberg S.L."/>
            <person name="Devos K.M."/>
            <person name="Dvorak J."/>
        </authorList>
    </citation>
    <scope>NUCLEOTIDE SEQUENCE [LARGE SCALE GENOMIC DNA]</scope>
    <source>
        <strain evidence="10">cv. AL8/78</strain>
    </source>
</reference>
<dbReference type="AlphaFoldDB" id="A0A453EL89"/>
<reference evidence="11" key="1">
    <citation type="journal article" date="2014" name="Science">
        <title>Ancient hybridizations among the ancestral genomes of bread wheat.</title>
        <authorList>
            <consortium name="International Wheat Genome Sequencing Consortium,"/>
            <person name="Marcussen T."/>
            <person name="Sandve S.R."/>
            <person name="Heier L."/>
            <person name="Spannagl M."/>
            <person name="Pfeifer M."/>
            <person name="Jakobsen K.S."/>
            <person name="Wulff B.B."/>
            <person name="Steuernagel B."/>
            <person name="Mayer K.F."/>
            <person name="Olsen O.A."/>
        </authorList>
    </citation>
    <scope>NUCLEOTIDE SEQUENCE [LARGE SCALE GENOMIC DNA]</scope>
    <source>
        <strain evidence="11">cv. AL8/78</strain>
    </source>
</reference>
<dbReference type="InterPro" id="IPR008271">
    <property type="entry name" value="Ser/Thr_kinase_AS"/>
</dbReference>
<dbReference type="Pfam" id="PF00069">
    <property type="entry name" value="Pkinase"/>
    <property type="match status" value="1"/>
</dbReference>
<dbReference type="EnsemblPlants" id="AET3Gv20385800.5">
    <property type="protein sequence ID" value="AET3Gv20385800.5"/>
    <property type="gene ID" value="AET3Gv20385800"/>
</dbReference>
<organism evidence="10 11">
    <name type="scientific">Aegilops tauschii subsp. strangulata</name>
    <name type="common">Goatgrass</name>
    <dbReference type="NCBI Taxonomy" id="200361"/>
    <lineage>
        <taxon>Eukaryota</taxon>
        <taxon>Viridiplantae</taxon>
        <taxon>Streptophyta</taxon>
        <taxon>Embryophyta</taxon>
        <taxon>Tracheophyta</taxon>
        <taxon>Spermatophyta</taxon>
        <taxon>Magnoliopsida</taxon>
        <taxon>Liliopsida</taxon>
        <taxon>Poales</taxon>
        <taxon>Poaceae</taxon>
        <taxon>BOP clade</taxon>
        <taxon>Pooideae</taxon>
        <taxon>Triticodae</taxon>
        <taxon>Triticeae</taxon>
        <taxon>Triticinae</taxon>
        <taxon>Aegilops</taxon>
    </lineage>
</organism>
<evidence type="ECO:0000256" key="8">
    <source>
        <dbReference type="ARBA" id="ARBA00048679"/>
    </source>
</evidence>
<evidence type="ECO:0000256" key="2">
    <source>
        <dbReference type="ARBA" id="ARBA00022527"/>
    </source>
</evidence>
<evidence type="ECO:0000256" key="6">
    <source>
        <dbReference type="ARBA" id="ARBA00022840"/>
    </source>
</evidence>
<dbReference type="Gene3D" id="1.10.510.10">
    <property type="entry name" value="Transferase(Phosphotransferase) domain 1"/>
    <property type="match status" value="1"/>
</dbReference>
<evidence type="ECO:0000259" key="9">
    <source>
        <dbReference type="PROSITE" id="PS50011"/>
    </source>
</evidence>
<keyword evidence="3" id="KW-0808">Transferase</keyword>
<evidence type="ECO:0000256" key="5">
    <source>
        <dbReference type="ARBA" id="ARBA00022777"/>
    </source>
</evidence>
<evidence type="ECO:0000256" key="1">
    <source>
        <dbReference type="ARBA" id="ARBA00012513"/>
    </source>
</evidence>
<dbReference type="PANTHER" id="PTHR47989">
    <property type="entry name" value="OS01G0750732 PROTEIN"/>
    <property type="match status" value="1"/>
</dbReference>
<evidence type="ECO:0000313" key="11">
    <source>
        <dbReference type="Proteomes" id="UP000015105"/>
    </source>
</evidence>
<evidence type="ECO:0000313" key="10">
    <source>
        <dbReference type="EnsemblPlants" id="AET3Gv20385800.5"/>
    </source>
</evidence>
<comment type="catalytic activity">
    <reaction evidence="7">
        <text>L-threonyl-[protein] + ATP = O-phospho-L-threonyl-[protein] + ADP + H(+)</text>
        <dbReference type="Rhea" id="RHEA:46608"/>
        <dbReference type="Rhea" id="RHEA-COMP:11060"/>
        <dbReference type="Rhea" id="RHEA-COMP:11605"/>
        <dbReference type="ChEBI" id="CHEBI:15378"/>
        <dbReference type="ChEBI" id="CHEBI:30013"/>
        <dbReference type="ChEBI" id="CHEBI:30616"/>
        <dbReference type="ChEBI" id="CHEBI:61977"/>
        <dbReference type="ChEBI" id="CHEBI:456216"/>
        <dbReference type="EC" id="2.7.11.1"/>
    </reaction>
</comment>
<evidence type="ECO:0000256" key="3">
    <source>
        <dbReference type="ARBA" id="ARBA00022679"/>
    </source>
</evidence>
<dbReference type="PANTHER" id="PTHR47989:SF65">
    <property type="entry name" value="PROTEIN KINASE DOMAIN-CONTAINING PROTEIN"/>
    <property type="match status" value="1"/>
</dbReference>
<dbReference type="PROSITE" id="PS00108">
    <property type="entry name" value="PROTEIN_KINASE_ST"/>
    <property type="match status" value="1"/>
</dbReference>
<protein>
    <recommendedName>
        <fullName evidence="1">non-specific serine/threonine protein kinase</fullName>
        <ecNumber evidence="1">2.7.11.1</ecNumber>
    </recommendedName>
</protein>
<dbReference type="PROSITE" id="PS50011">
    <property type="entry name" value="PROTEIN_KINASE_DOM"/>
    <property type="match status" value="1"/>
</dbReference>
<dbReference type="SUPFAM" id="SSF56112">
    <property type="entry name" value="Protein kinase-like (PK-like)"/>
    <property type="match status" value="1"/>
</dbReference>
<dbReference type="GO" id="GO:0004674">
    <property type="term" value="F:protein serine/threonine kinase activity"/>
    <property type="evidence" value="ECO:0007669"/>
    <property type="project" value="UniProtKB-KW"/>
</dbReference>
<evidence type="ECO:0000256" key="4">
    <source>
        <dbReference type="ARBA" id="ARBA00022741"/>
    </source>
</evidence>
<dbReference type="InterPro" id="IPR011009">
    <property type="entry name" value="Kinase-like_dom_sf"/>
</dbReference>
<reference evidence="10" key="5">
    <citation type="journal article" date="2021" name="G3 (Bethesda)">
        <title>Aegilops tauschii genome assembly Aet v5.0 features greater sequence contiguity and improved annotation.</title>
        <authorList>
            <person name="Wang L."/>
            <person name="Zhu T."/>
            <person name="Rodriguez J.C."/>
            <person name="Deal K.R."/>
            <person name="Dubcovsky J."/>
            <person name="McGuire P.E."/>
            <person name="Lux T."/>
            <person name="Spannagl M."/>
            <person name="Mayer K.F.X."/>
            <person name="Baldrich P."/>
            <person name="Meyers B.C."/>
            <person name="Huo N."/>
            <person name="Gu Y.Q."/>
            <person name="Zhou H."/>
            <person name="Devos K.M."/>
            <person name="Bennetzen J.L."/>
            <person name="Unver T."/>
            <person name="Budak H."/>
            <person name="Gulick P.J."/>
            <person name="Galiba G."/>
            <person name="Kalapos B."/>
            <person name="Nelson D.R."/>
            <person name="Li P."/>
            <person name="You F.M."/>
            <person name="Luo M.C."/>
            <person name="Dvorak J."/>
        </authorList>
    </citation>
    <scope>NUCLEOTIDE SEQUENCE [LARGE SCALE GENOMIC DNA]</scope>
    <source>
        <strain evidence="10">cv. AL8/78</strain>
    </source>
</reference>
<accession>A0A453EL89</accession>
<keyword evidence="6" id="KW-0067">ATP-binding</keyword>
<comment type="catalytic activity">
    <reaction evidence="8">
        <text>L-seryl-[protein] + ATP = O-phospho-L-seryl-[protein] + ADP + H(+)</text>
        <dbReference type="Rhea" id="RHEA:17989"/>
        <dbReference type="Rhea" id="RHEA-COMP:9863"/>
        <dbReference type="Rhea" id="RHEA-COMP:11604"/>
        <dbReference type="ChEBI" id="CHEBI:15378"/>
        <dbReference type="ChEBI" id="CHEBI:29999"/>
        <dbReference type="ChEBI" id="CHEBI:30616"/>
        <dbReference type="ChEBI" id="CHEBI:83421"/>
        <dbReference type="ChEBI" id="CHEBI:456216"/>
        <dbReference type="EC" id="2.7.11.1"/>
    </reaction>
</comment>
<dbReference type="EC" id="2.7.11.1" evidence="1"/>
<dbReference type="Gramene" id="AET3Gv20385800.5">
    <property type="protein sequence ID" value="AET3Gv20385800.5"/>
    <property type="gene ID" value="AET3Gv20385800"/>
</dbReference>
<sequence length="109" mass="12440">GKEEKKQALLDWPVRYKIALGVARGLSYLHHDCIPHVIHRDIKSSNILLDHNMEARVSDFGLATLMKPNESHVTTVVAGTFGYLAPVRVLRDREGDDQRRCVQLRRRLA</sequence>